<evidence type="ECO:0000256" key="4">
    <source>
        <dbReference type="ARBA" id="ARBA00023157"/>
    </source>
</evidence>
<evidence type="ECO:0000313" key="8">
    <source>
        <dbReference type="EMBL" id="CAH3198681.1"/>
    </source>
</evidence>
<evidence type="ECO:0000256" key="6">
    <source>
        <dbReference type="PROSITE-ProRule" id="PRU01172"/>
    </source>
</evidence>
<dbReference type="SUPFAM" id="SSF49899">
    <property type="entry name" value="Concanavalin A-like lectins/glucanases"/>
    <property type="match status" value="1"/>
</dbReference>
<evidence type="ECO:0000256" key="1">
    <source>
        <dbReference type="ARBA" id="ARBA00001913"/>
    </source>
</evidence>
<reference evidence="8 9" key="1">
    <citation type="submission" date="2022-05" db="EMBL/GenBank/DDBJ databases">
        <authorList>
            <consortium name="Genoscope - CEA"/>
            <person name="William W."/>
        </authorList>
    </citation>
    <scope>NUCLEOTIDE SEQUENCE [LARGE SCALE GENOMIC DNA]</scope>
</reference>
<feature type="non-terminal residue" evidence="8">
    <location>
        <position position="103"/>
    </location>
</feature>
<evidence type="ECO:0000256" key="5">
    <source>
        <dbReference type="ARBA" id="ARBA00023180"/>
    </source>
</evidence>
<dbReference type="InterPro" id="IPR051360">
    <property type="entry name" value="Neuronal_Pentraxin_Related"/>
</dbReference>
<dbReference type="EMBL" id="CALNXI010005828">
    <property type="protein sequence ID" value="CAH3198681.1"/>
    <property type="molecule type" value="Genomic_DNA"/>
</dbReference>
<keyword evidence="2" id="KW-0479">Metal-binding</keyword>
<organism evidence="8 9">
    <name type="scientific">Porites evermanni</name>
    <dbReference type="NCBI Taxonomy" id="104178"/>
    <lineage>
        <taxon>Eukaryota</taxon>
        <taxon>Metazoa</taxon>
        <taxon>Cnidaria</taxon>
        <taxon>Anthozoa</taxon>
        <taxon>Hexacorallia</taxon>
        <taxon>Scleractinia</taxon>
        <taxon>Fungiina</taxon>
        <taxon>Poritidae</taxon>
        <taxon>Porites</taxon>
    </lineage>
</organism>
<keyword evidence="9" id="KW-1185">Reference proteome</keyword>
<evidence type="ECO:0000256" key="2">
    <source>
        <dbReference type="ARBA" id="ARBA00022723"/>
    </source>
</evidence>
<sequence length="103" mass="11873">VNDGHWHHICVAWENAEGQWAIFKDGSVVVDNEIGFQVGYNIRPGGKLFIGQEQTREKNFDSKRSFVGELADFNFWPEYVTDIEVLSMSKSCINRKGDVYKWS</sequence>
<keyword evidence="5" id="KW-0325">Glycoprotein</keyword>
<protein>
    <recommendedName>
        <fullName evidence="7">Pentraxin (PTX) domain-containing protein</fullName>
    </recommendedName>
</protein>
<accession>A0ABN8T3A0</accession>
<comment type="caution">
    <text evidence="8">The sequence shown here is derived from an EMBL/GenBank/DDBJ whole genome shotgun (WGS) entry which is preliminary data.</text>
</comment>
<feature type="non-terminal residue" evidence="8">
    <location>
        <position position="1"/>
    </location>
</feature>
<evidence type="ECO:0000313" key="9">
    <source>
        <dbReference type="Proteomes" id="UP001159427"/>
    </source>
</evidence>
<proteinExistence type="predicted"/>
<keyword evidence="4" id="KW-1015">Disulfide bond</keyword>
<dbReference type="PRINTS" id="PR00895">
    <property type="entry name" value="PENTAXIN"/>
</dbReference>
<evidence type="ECO:0000256" key="3">
    <source>
        <dbReference type="ARBA" id="ARBA00022837"/>
    </source>
</evidence>
<dbReference type="PANTHER" id="PTHR19277">
    <property type="entry name" value="PENTRAXIN"/>
    <property type="match status" value="1"/>
</dbReference>
<dbReference type="PROSITE" id="PS51828">
    <property type="entry name" value="PTX_2"/>
    <property type="match status" value="1"/>
</dbReference>
<comment type="caution">
    <text evidence="6">Lacks conserved residue(s) required for the propagation of feature annotation.</text>
</comment>
<gene>
    <name evidence="8" type="ORF">PEVE_00036472</name>
</gene>
<dbReference type="InterPro" id="IPR001759">
    <property type="entry name" value="PTX_dom"/>
</dbReference>
<dbReference type="InterPro" id="IPR013320">
    <property type="entry name" value="ConA-like_dom_sf"/>
</dbReference>
<comment type="cofactor">
    <cofactor evidence="1">
        <name>Ca(2+)</name>
        <dbReference type="ChEBI" id="CHEBI:29108"/>
    </cofactor>
</comment>
<keyword evidence="3" id="KW-0106">Calcium</keyword>
<dbReference type="Pfam" id="PF00354">
    <property type="entry name" value="Pentaxin"/>
    <property type="match status" value="1"/>
</dbReference>
<dbReference type="PANTHER" id="PTHR19277:SF125">
    <property type="entry name" value="B6"/>
    <property type="match status" value="1"/>
</dbReference>
<dbReference type="Gene3D" id="2.60.120.200">
    <property type="match status" value="1"/>
</dbReference>
<feature type="domain" description="Pentraxin (PTX)" evidence="7">
    <location>
        <begin position="1"/>
        <end position="103"/>
    </location>
</feature>
<name>A0ABN8T3A0_9CNID</name>
<dbReference type="Proteomes" id="UP001159427">
    <property type="component" value="Unassembled WGS sequence"/>
</dbReference>
<evidence type="ECO:0000259" key="7">
    <source>
        <dbReference type="PROSITE" id="PS51828"/>
    </source>
</evidence>